<dbReference type="InterPro" id="IPR000357">
    <property type="entry name" value="HEAT"/>
</dbReference>
<evidence type="ECO:0000256" key="2">
    <source>
        <dbReference type="ARBA" id="ARBA00045876"/>
    </source>
</evidence>
<dbReference type="PROSITE" id="PS50077">
    <property type="entry name" value="HEAT_REPEAT"/>
    <property type="match status" value="1"/>
</dbReference>
<name>A0A1F7WN23_9BACT</name>
<organism evidence="3 4">
    <name type="scientific">Candidatus Wallbacteria bacterium GWC2_49_35</name>
    <dbReference type="NCBI Taxonomy" id="1817813"/>
    <lineage>
        <taxon>Bacteria</taxon>
        <taxon>Candidatus Walliibacteriota</taxon>
    </lineage>
</organism>
<evidence type="ECO:0008006" key="5">
    <source>
        <dbReference type="Google" id="ProtNLM"/>
    </source>
</evidence>
<comment type="caution">
    <text evidence="3">The sequence shown here is derived from an EMBL/GenBank/DDBJ whole genome shotgun (WGS) entry which is preliminary data.</text>
</comment>
<dbReference type="PANTHER" id="PTHR12697:SF5">
    <property type="entry name" value="DEOXYHYPUSINE HYDROXYLASE"/>
    <property type="match status" value="1"/>
</dbReference>
<reference evidence="3 4" key="1">
    <citation type="journal article" date="2016" name="Nat. Commun.">
        <title>Thousands of microbial genomes shed light on interconnected biogeochemical processes in an aquifer system.</title>
        <authorList>
            <person name="Anantharaman K."/>
            <person name="Brown C.T."/>
            <person name="Hug L.A."/>
            <person name="Sharon I."/>
            <person name="Castelle C.J."/>
            <person name="Probst A.J."/>
            <person name="Thomas B.C."/>
            <person name="Singh A."/>
            <person name="Wilkins M.J."/>
            <person name="Karaoz U."/>
            <person name="Brodie E.L."/>
            <person name="Williams K.H."/>
            <person name="Hubbard S.S."/>
            <person name="Banfield J.F."/>
        </authorList>
    </citation>
    <scope>NUCLEOTIDE SEQUENCE [LARGE SCALE GENOMIC DNA]</scope>
</reference>
<evidence type="ECO:0000313" key="4">
    <source>
        <dbReference type="Proteomes" id="UP000178735"/>
    </source>
</evidence>
<dbReference type="InterPro" id="IPR016024">
    <property type="entry name" value="ARM-type_fold"/>
</dbReference>
<dbReference type="SMART" id="SM00567">
    <property type="entry name" value="EZ_HEAT"/>
    <property type="match status" value="7"/>
</dbReference>
<keyword evidence="1" id="KW-0677">Repeat</keyword>
<dbReference type="PANTHER" id="PTHR12697">
    <property type="entry name" value="PBS LYASE HEAT-LIKE PROTEIN"/>
    <property type="match status" value="1"/>
</dbReference>
<dbReference type="GO" id="GO:0016491">
    <property type="term" value="F:oxidoreductase activity"/>
    <property type="evidence" value="ECO:0007669"/>
    <property type="project" value="TreeGrafter"/>
</dbReference>
<dbReference type="EMBL" id="MGFH01000163">
    <property type="protein sequence ID" value="OGM03518.1"/>
    <property type="molecule type" value="Genomic_DNA"/>
</dbReference>
<comment type="function">
    <text evidence="2">Catalyzes the hydroxylation of the N(6)-(4-aminobutyl)-L-lysine intermediate produced by deoxyhypusine synthase/DHPS on a critical lysine of the eukaryotic translation initiation factor 5A/eIF-5A. This is the second step of the post-translational modification of that lysine into an unusual amino acid residue named hypusine. Hypusination is unique to mature eIF-5A factor and is essential for its function.</text>
</comment>
<evidence type="ECO:0000256" key="1">
    <source>
        <dbReference type="ARBA" id="ARBA00022737"/>
    </source>
</evidence>
<protein>
    <recommendedName>
        <fullName evidence="5">HEAT repeat domain-containing protein</fullName>
    </recommendedName>
</protein>
<dbReference type="Proteomes" id="UP000178735">
    <property type="component" value="Unassembled WGS sequence"/>
</dbReference>
<evidence type="ECO:0000313" key="3">
    <source>
        <dbReference type="EMBL" id="OGM03518.1"/>
    </source>
</evidence>
<dbReference type="SUPFAM" id="SSF48371">
    <property type="entry name" value="ARM repeat"/>
    <property type="match status" value="1"/>
</dbReference>
<dbReference type="Pfam" id="PF13646">
    <property type="entry name" value="HEAT_2"/>
    <property type="match status" value="1"/>
</dbReference>
<dbReference type="Pfam" id="PF02985">
    <property type="entry name" value="HEAT"/>
    <property type="match status" value="1"/>
</dbReference>
<dbReference type="InterPro" id="IPR021133">
    <property type="entry name" value="HEAT_type_2"/>
</dbReference>
<dbReference type="Gene3D" id="1.25.10.10">
    <property type="entry name" value="Leucine-rich Repeat Variant"/>
    <property type="match status" value="2"/>
</dbReference>
<accession>A0A1F7WN23</accession>
<dbReference type="AlphaFoldDB" id="A0A1F7WN23"/>
<sequence>MLSSVEDILKKLESHDWVERFIAAKTAGEQKIKEAVPLLLELLDDDNVQVRISVVIALKSFSGKKILEHLIRALADSSEWVRVHAVETIGLYKDRKHIELLSQFLENEESDKVRATLIKVLGELGGAKVLPIITLYLKDSNARVRANAVEAIERISGSTTIDMREHIIPLLDDENNRVKANSVKALFKMGENKALEVLKNMINSKDDWMRASAAYVFGVIEYERSADFLIDTLDDGCWFVIKNVVKSLVRKGESVLPRLEKKLKDPLASVNLKMNVVSVLGELATPGCLKLLIPLLNDESGDLRQYAESVIDKIQEKKER</sequence>
<dbReference type="STRING" id="1817813.A2008_01855"/>
<proteinExistence type="predicted"/>
<dbReference type="InterPro" id="IPR004155">
    <property type="entry name" value="PBS_lyase_HEAT"/>
</dbReference>
<dbReference type="InterPro" id="IPR011989">
    <property type="entry name" value="ARM-like"/>
</dbReference>
<gene>
    <name evidence="3" type="ORF">A2008_01855</name>
</gene>